<proteinExistence type="predicted"/>
<gene>
    <name evidence="2" type="ORF">LITE_LOCUS9574</name>
</gene>
<evidence type="ECO:0000313" key="2">
    <source>
        <dbReference type="EMBL" id="CAI0397537.1"/>
    </source>
</evidence>
<feature type="region of interest" description="Disordered" evidence="1">
    <location>
        <begin position="1"/>
        <end position="48"/>
    </location>
</feature>
<name>A0AAV0IKS5_9ROSI</name>
<comment type="caution">
    <text evidence="2">The sequence shown here is derived from an EMBL/GenBank/DDBJ whole genome shotgun (WGS) entry which is preliminary data.</text>
</comment>
<evidence type="ECO:0000256" key="1">
    <source>
        <dbReference type="SAM" id="MobiDB-lite"/>
    </source>
</evidence>
<sequence>MYKEDPFSPTLSSSSPSLGLQNDLGKPNPKNKASILMKGDNQKWPSTSLPTIDGEEFLCFVKRRTKKEWGKKERRRKIKER</sequence>
<organism evidence="2 3">
    <name type="scientific">Linum tenue</name>
    <dbReference type="NCBI Taxonomy" id="586396"/>
    <lineage>
        <taxon>Eukaryota</taxon>
        <taxon>Viridiplantae</taxon>
        <taxon>Streptophyta</taxon>
        <taxon>Embryophyta</taxon>
        <taxon>Tracheophyta</taxon>
        <taxon>Spermatophyta</taxon>
        <taxon>Magnoliopsida</taxon>
        <taxon>eudicotyledons</taxon>
        <taxon>Gunneridae</taxon>
        <taxon>Pentapetalae</taxon>
        <taxon>rosids</taxon>
        <taxon>fabids</taxon>
        <taxon>Malpighiales</taxon>
        <taxon>Linaceae</taxon>
        <taxon>Linum</taxon>
    </lineage>
</organism>
<feature type="compositionally biased region" description="Low complexity" evidence="1">
    <location>
        <begin position="7"/>
        <end position="20"/>
    </location>
</feature>
<dbReference type="Proteomes" id="UP001154282">
    <property type="component" value="Unassembled WGS sequence"/>
</dbReference>
<accession>A0AAV0IKS5</accession>
<evidence type="ECO:0000313" key="3">
    <source>
        <dbReference type="Proteomes" id="UP001154282"/>
    </source>
</evidence>
<dbReference type="AlphaFoldDB" id="A0AAV0IKS5"/>
<dbReference type="EMBL" id="CAMGYJ010000004">
    <property type="protein sequence ID" value="CAI0397537.1"/>
    <property type="molecule type" value="Genomic_DNA"/>
</dbReference>
<keyword evidence="3" id="KW-1185">Reference proteome</keyword>
<reference evidence="2" key="1">
    <citation type="submission" date="2022-08" db="EMBL/GenBank/DDBJ databases">
        <authorList>
            <person name="Gutierrez-Valencia J."/>
        </authorList>
    </citation>
    <scope>NUCLEOTIDE SEQUENCE</scope>
</reference>
<protein>
    <submittedName>
        <fullName evidence="2">Uncharacterized protein</fullName>
    </submittedName>
</protein>